<dbReference type="Pfam" id="PF16199">
    <property type="entry name" value="Radical_SAM_C"/>
    <property type="match status" value="1"/>
</dbReference>
<dbReference type="PROSITE" id="PS51918">
    <property type="entry name" value="RADICAL_SAM"/>
    <property type="match status" value="1"/>
</dbReference>
<dbReference type="InterPro" id="IPR007197">
    <property type="entry name" value="rSAM"/>
</dbReference>
<keyword evidence="9" id="KW-1185">Reference proteome</keyword>
<dbReference type="Gene3D" id="3.80.30.20">
    <property type="entry name" value="tm_1862 like domain"/>
    <property type="match status" value="1"/>
</dbReference>
<dbReference type="GO" id="GO:0003824">
    <property type="term" value="F:catalytic activity"/>
    <property type="evidence" value="ECO:0007669"/>
    <property type="project" value="InterPro"/>
</dbReference>
<dbReference type="AlphaFoldDB" id="A0A133NIW2"/>
<dbReference type="Pfam" id="PF04055">
    <property type="entry name" value="Radical_SAM"/>
    <property type="match status" value="1"/>
</dbReference>
<keyword evidence="6" id="KW-0411">Iron-sulfur</keyword>
<dbReference type="GO" id="GO:0046872">
    <property type="term" value="F:metal ion binding"/>
    <property type="evidence" value="ECO:0007669"/>
    <property type="project" value="UniProtKB-KW"/>
</dbReference>
<dbReference type="Proteomes" id="UP000070401">
    <property type="component" value="Unassembled WGS sequence"/>
</dbReference>
<evidence type="ECO:0000256" key="5">
    <source>
        <dbReference type="ARBA" id="ARBA00023004"/>
    </source>
</evidence>
<dbReference type="SFLD" id="SFLDG01086">
    <property type="entry name" value="elongater_protein-like"/>
    <property type="match status" value="1"/>
</dbReference>
<dbReference type="SUPFAM" id="SSF102114">
    <property type="entry name" value="Radical SAM enzymes"/>
    <property type="match status" value="1"/>
</dbReference>
<comment type="cofactor">
    <cofactor evidence="1">
        <name>[4Fe-4S] cluster</name>
        <dbReference type="ChEBI" id="CHEBI:49883"/>
    </cofactor>
</comment>
<evidence type="ECO:0000256" key="4">
    <source>
        <dbReference type="ARBA" id="ARBA00022723"/>
    </source>
</evidence>
<dbReference type="SFLD" id="SFLDG01091">
    <property type="entry name" value="uncharacterized_CHP01210-like"/>
    <property type="match status" value="1"/>
</dbReference>
<dbReference type="GO" id="GO:0051539">
    <property type="term" value="F:4 iron, 4 sulfur cluster binding"/>
    <property type="evidence" value="ECO:0007669"/>
    <property type="project" value="UniProtKB-KW"/>
</dbReference>
<evidence type="ECO:0000259" key="7">
    <source>
        <dbReference type="PROSITE" id="PS51918"/>
    </source>
</evidence>
<organism evidence="8 9">
    <name type="scientific">Fusobacterium nucleatum</name>
    <dbReference type="NCBI Taxonomy" id="851"/>
    <lineage>
        <taxon>Bacteria</taxon>
        <taxon>Fusobacteriati</taxon>
        <taxon>Fusobacteriota</taxon>
        <taxon>Fusobacteriia</taxon>
        <taxon>Fusobacteriales</taxon>
        <taxon>Fusobacteriaceae</taxon>
        <taxon>Fusobacterium</taxon>
    </lineage>
</organism>
<keyword evidence="4" id="KW-0479">Metal-binding</keyword>
<dbReference type="InterPro" id="IPR032432">
    <property type="entry name" value="Radical_SAM_C"/>
</dbReference>
<dbReference type="InterPro" id="IPR005911">
    <property type="entry name" value="YhcC-like"/>
</dbReference>
<dbReference type="SFLD" id="SFLDS00029">
    <property type="entry name" value="Radical_SAM"/>
    <property type="match status" value="1"/>
</dbReference>
<keyword evidence="3" id="KW-0949">S-adenosyl-L-methionine</keyword>
<evidence type="ECO:0000256" key="2">
    <source>
        <dbReference type="ARBA" id="ARBA00022485"/>
    </source>
</evidence>
<dbReference type="CDD" id="cd01335">
    <property type="entry name" value="Radical_SAM"/>
    <property type="match status" value="1"/>
</dbReference>
<dbReference type="NCBIfam" id="TIGR01212">
    <property type="entry name" value="TIGR01212 family radical SAM protein"/>
    <property type="match status" value="1"/>
</dbReference>
<protein>
    <submittedName>
        <fullName evidence="8">Radical SAM protein family</fullName>
    </submittedName>
</protein>
<proteinExistence type="predicted"/>
<dbReference type="STRING" id="1408287.GCA_000493815_01068"/>
<gene>
    <name evidence="8" type="ORF">HMPREF3221_02075</name>
</gene>
<comment type="caution">
    <text evidence="8">The sequence shown here is derived from an EMBL/GenBank/DDBJ whole genome shotgun (WGS) entry which is preliminary data.</text>
</comment>
<reference evidence="9" key="1">
    <citation type="submission" date="2016-01" db="EMBL/GenBank/DDBJ databases">
        <authorList>
            <person name="Mitreva M."/>
            <person name="Pepin K.H."/>
            <person name="Mihindukulasuriya K.A."/>
            <person name="Fulton R."/>
            <person name="Fronick C."/>
            <person name="O'Laughlin M."/>
            <person name="Miner T."/>
            <person name="Herter B."/>
            <person name="Rosa B.A."/>
            <person name="Cordes M."/>
            <person name="Tomlinson C."/>
            <person name="Wollam A."/>
            <person name="Palsikar V.B."/>
            <person name="Mardis E.R."/>
            <person name="Wilson R.K."/>
        </authorList>
    </citation>
    <scope>NUCLEOTIDE SEQUENCE [LARGE SCALE GENOMIC DNA]</scope>
    <source>
        <strain evidence="9">MJR7757B</strain>
    </source>
</reference>
<evidence type="ECO:0000256" key="3">
    <source>
        <dbReference type="ARBA" id="ARBA00022691"/>
    </source>
</evidence>
<keyword evidence="2" id="KW-0004">4Fe-4S</keyword>
<evidence type="ECO:0000256" key="1">
    <source>
        <dbReference type="ARBA" id="ARBA00001966"/>
    </source>
</evidence>
<sequence>MKTYLFLYILILIIKEIKMIRKIYTLNDFLKEKFNEKIYKVSLDGGFTCPNRDGKLSKGGCIFCSENGSGDFTSGRLKSIHTQIDEQIELVSNKYKGNKYIAYFQNFTNTYANVNYLRKIYEEALSHKNIVGLAIATRADCLEDDVLELLDELNKKTFLWIELGLQTINDEVAKYFNRAYKTKIYEEVTKKLNKLNIKFVTHIIIGLPKEKDDDYLKTSIFSQNCGTWGLKLHLMYVVKNTPLEKLYKNGNLKVHTKEEYVEKIVNILENISSEIVIHRMTGDGDRETLVAPLWSIKKIDVLNSIHKELKRRNTYQGRLYRGGLR</sequence>
<dbReference type="PATRIC" id="fig|851.8.peg.2093"/>
<dbReference type="InterPro" id="IPR023404">
    <property type="entry name" value="rSAM_horseshoe"/>
</dbReference>
<feature type="domain" description="Radical SAM core" evidence="7">
    <location>
        <begin position="33"/>
        <end position="274"/>
    </location>
</feature>
<evidence type="ECO:0000313" key="8">
    <source>
        <dbReference type="EMBL" id="KXA16230.1"/>
    </source>
</evidence>
<dbReference type="InterPro" id="IPR006638">
    <property type="entry name" value="Elp3/MiaA/NifB-like_rSAM"/>
</dbReference>
<evidence type="ECO:0000313" key="9">
    <source>
        <dbReference type="Proteomes" id="UP000070401"/>
    </source>
</evidence>
<name>A0A133NIW2_FUSNU</name>
<dbReference type="PANTHER" id="PTHR11135">
    <property type="entry name" value="HISTONE ACETYLTRANSFERASE-RELATED"/>
    <property type="match status" value="1"/>
</dbReference>
<evidence type="ECO:0000256" key="6">
    <source>
        <dbReference type="ARBA" id="ARBA00023014"/>
    </source>
</evidence>
<keyword evidence="5" id="KW-0408">Iron</keyword>
<dbReference type="SMART" id="SM00729">
    <property type="entry name" value="Elp3"/>
    <property type="match status" value="1"/>
</dbReference>
<dbReference type="EMBL" id="LRPY01000224">
    <property type="protein sequence ID" value="KXA16230.1"/>
    <property type="molecule type" value="Genomic_DNA"/>
</dbReference>
<accession>A0A133NIW2</accession>
<dbReference type="PANTHER" id="PTHR11135:SF1">
    <property type="entry name" value="PROTEIN YHCC"/>
    <property type="match status" value="1"/>
</dbReference>
<dbReference type="InterPro" id="IPR039661">
    <property type="entry name" value="ELP3"/>
</dbReference>
<dbReference type="InterPro" id="IPR058240">
    <property type="entry name" value="rSAM_sf"/>
</dbReference>